<dbReference type="RefSeq" id="WP_116564166.1">
    <property type="nucleotide sequence ID" value="NZ_QDKP01000010.1"/>
</dbReference>
<gene>
    <name evidence="4" type="ORF">DDF65_01785</name>
</gene>
<evidence type="ECO:0000259" key="3">
    <source>
        <dbReference type="Pfam" id="PF17148"/>
    </source>
</evidence>
<comment type="caution">
    <text evidence="4">The sequence shown here is derived from an EMBL/GenBank/DDBJ whole genome shotgun (WGS) entry which is preliminary data.</text>
</comment>
<proteinExistence type="predicted"/>
<evidence type="ECO:0000256" key="1">
    <source>
        <dbReference type="SAM" id="SignalP"/>
    </source>
</evidence>
<evidence type="ECO:0000259" key="2">
    <source>
        <dbReference type="Pfam" id="PF16313"/>
    </source>
</evidence>
<dbReference type="Proteomes" id="UP000244913">
    <property type="component" value="Unassembled WGS sequence"/>
</dbReference>
<name>A0A2T9JX89_9CAUL</name>
<dbReference type="SUPFAM" id="SSF55486">
    <property type="entry name" value="Metalloproteases ('zincins'), catalytic domain"/>
    <property type="match status" value="1"/>
</dbReference>
<organism evidence="4 5">
    <name type="scientific">Caulobacter radicis</name>
    <dbReference type="NCBI Taxonomy" id="2172650"/>
    <lineage>
        <taxon>Bacteria</taxon>
        <taxon>Pseudomonadati</taxon>
        <taxon>Pseudomonadota</taxon>
        <taxon>Alphaproteobacteria</taxon>
        <taxon>Caulobacterales</taxon>
        <taxon>Caulobacteraceae</taxon>
        <taxon>Caulobacter</taxon>
    </lineage>
</organism>
<dbReference type="EMBL" id="QDKP01000010">
    <property type="protein sequence ID" value="PVM88263.1"/>
    <property type="molecule type" value="Genomic_DNA"/>
</dbReference>
<dbReference type="InterPro" id="IPR024079">
    <property type="entry name" value="MetalloPept_cat_dom_sf"/>
</dbReference>
<reference evidence="4 5" key="1">
    <citation type="submission" date="2018-04" db="EMBL/GenBank/DDBJ databases">
        <title>The genome sequence of Caulobacter sp. 736.</title>
        <authorList>
            <person name="Gao J."/>
            <person name="Sun J."/>
        </authorList>
    </citation>
    <scope>NUCLEOTIDE SEQUENCE [LARGE SCALE GENOMIC DNA]</scope>
    <source>
        <strain evidence="4 5">736</strain>
    </source>
</reference>
<feature type="chain" id="PRO_5015618606" evidence="1">
    <location>
        <begin position="25"/>
        <end position="836"/>
    </location>
</feature>
<protein>
    <submittedName>
        <fullName evidence="4">Peptidase</fullName>
    </submittedName>
</protein>
<evidence type="ECO:0000313" key="4">
    <source>
        <dbReference type="EMBL" id="PVM88263.1"/>
    </source>
</evidence>
<dbReference type="Pfam" id="PF17148">
    <property type="entry name" value="DUF5117"/>
    <property type="match status" value="1"/>
</dbReference>
<dbReference type="PANTHER" id="PTHR38478:SF1">
    <property type="entry name" value="ZINC DEPENDENT METALLOPROTEASE DOMAIN LIPOPROTEIN"/>
    <property type="match status" value="1"/>
</dbReference>
<keyword evidence="1" id="KW-0732">Signal</keyword>
<evidence type="ECO:0000313" key="5">
    <source>
        <dbReference type="Proteomes" id="UP000244913"/>
    </source>
</evidence>
<dbReference type="CDD" id="cd04276">
    <property type="entry name" value="ZnMc_MMP_like_2"/>
    <property type="match status" value="1"/>
</dbReference>
<dbReference type="Pfam" id="PF16313">
    <property type="entry name" value="DUF4953"/>
    <property type="match status" value="1"/>
</dbReference>
<accession>A0A2T9JX89</accession>
<dbReference type="GO" id="GO:0008237">
    <property type="term" value="F:metallopeptidase activity"/>
    <property type="evidence" value="ECO:0007669"/>
    <property type="project" value="InterPro"/>
</dbReference>
<dbReference type="PANTHER" id="PTHR38478">
    <property type="entry name" value="PEPTIDASE M1A AND M12B"/>
    <property type="match status" value="1"/>
</dbReference>
<dbReference type="AlphaFoldDB" id="A0A2T9JX89"/>
<dbReference type="InterPro" id="IPR032534">
    <property type="entry name" value="EcxA_zinc-bd"/>
</dbReference>
<dbReference type="Gene3D" id="3.40.390.10">
    <property type="entry name" value="Collagenase (Catalytic Domain)"/>
    <property type="match status" value="1"/>
</dbReference>
<dbReference type="InterPro" id="IPR034032">
    <property type="entry name" value="Zn_MMP-like_bac"/>
</dbReference>
<feature type="domain" description="DUF5117" evidence="3">
    <location>
        <begin position="100"/>
        <end position="290"/>
    </location>
</feature>
<feature type="signal peptide" evidence="1">
    <location>
        <begin position="1"/>
        <end position="24"/>
    </location>
</feature>
<keyword evidence="5" id="KW-1185">Reference proteome</keyword>
<feature type="domain" description="EcxA zinc-binding" evidence="2">
    <location>
        <begin position="418"/>
        <end position="725"/>
    </location>
</feature>
<sequence length="836" mass="88124">MRKSDFGGASLRALAMASALTAMALSVAPAIAATASAAAAAAPATTASLLPVKTDAAKGAVLVTLPAPDADGISGRFLYQPSLSGGLGATPVGLDRAATGDTQVLVFRRVGKRVLAEFENFGFRAIGGTAEEQRTVRDSFPGSVVWSGEVASEAPDGGFSVDLAGFLLRDAFNITGSLKDAKQGGFKAAPTLSYVDLSHVGVFPDNLEFETRQTFTADDPGGEVSGIVPDARAVTFGVHHSFIRLPGPGFTPRAFDPRTGTSAQVLFADYAVGLDQPTVQRLVRRFRLEKTDPTAAKSPVKKPIVFYVDRGAPEPVRSALVEGGRWWNQAFEAAGYIDAFRVESLPEGVDPMDARYNVVNWIHRQTRGWSTGTTVVDPRTGEIVRGVVQLGSLRIRQDRMIFEGLLGADKTGKGGPDDPIQIALNRIRQLSAHEIGHAIGLSHNFAGSVYGRASVMDYPAPLVKVDGDRLDLSDAYAKGVGAWDAFAIDWLYSEGAPGSDEAARLDKLARDAQAKGYRYVSDADARGAASAQPYGALWDNGADPVVELDNVMAVRRIALSRFGLNSVPAGSPAADLRRALVPIYLFHRYQVEAAVKFVGGVDYGYAVVGDGREAAPATSAPDQRRALAALVRTLDPAALDLPDPLLSLLSSGMSGSRDKAYAIEIFPTSGASVFDLPTAAETAADLPLSLLLTPARLNRLVEQKRRDAGQLDVTETVDALLAAVAPSGPQAEGRTGELRRRVRARLVGDLVAVLDDKTLSPTAAAQVDAALLRYAKTLAGWKGQGAEADQAARISRLLTSGDRKALAAPRSGAVETLPPGMPIGGEDCWFCAPGSS</sequence>
<dbReference type="InterPro" id="IPR033413">
    <property type="entry name" value="DUF5117"/>
</dbReference>